<accession>A0A9X2HB74</accession>
<evidence type="ECO:0000313" key="6">
    <source>
        <dbReference type="Proteomes" id="UP001139502"/>
    </source>
</evidence>
<dbReference type="Pfam" id="PF08241">
    <property type="entry name" value="Methyltransf_11"/>
    <property type="match status" value="1"/>
</dbReference>
<dbReference type="PANTHER" id="PTHR43464">
    <property type="entry name" value="METHYLTRANSFERASE"/>
    <property type="match status" value="1"/>
</dbReference>
<keyword evidence="1 5" id="KW-0489">Methyltransferase</keyword>
<dbReference type="GO" id="GO:0016747">
    <property type="term" value="F:acyltransferase activity, transferring groups other than amino-acyl groups"/>
    <property type="evidence" value="ECO:0007669"/>
    <property type="project" value="InterPro"/>
</dbReference>
<evidence type="ECO:0000259" key="4">
    <source>
        <dbReference type="PROSITE" id="PS51186"/>
    </source>
</evidence>
<dbReference type="InterPro" id="IPR013216">
    <property type="entry name" value="Methyltransf_11"/>
</dbReference>
<dbReference type="PROSITE" id="PS51186">
    <property type="entry name" value="GNAT"/>
    <property type="match status" value="1"/>
</dbReference>
<dbReference type="InterPro" id="IPR000182">
    <property type="entry name" value="GNAT_dom"/>
</dbReference>
<evidence type="ECO:0000256" key="3">
    <source>
        <dbReference type="ARBA" id="ARBA00022691"/>
    </source>
</evidence>
<dbReference type="Gene3D" id="3.40.50.150">
    <property type="entry name" value="Vaccinia Virus protein VP39"/>
    <property type="match status" value="1"/>
</dbReference>
<sequence length="414" mass="45608">MDPSDPSIQRIITSYWDHRAAAYTAAQHRTEREELDRGLWVAVWRSALPAPPADVLDLGTGGGHAAILLAELGYSVTATDLSHGMLDQARARAAGLADPPRFALDDAVRPTQPHRSFDAVTSRYLAWTLREPEAALRRWHRLLRPGGTLALVDASWFPRGIDANPTEGFAEHYRPEVREHLPLAEAQGIEETAAVLERAGFRDVELTPLREVLEADRRWGTVPGHEPRLQHLITGRARRYGVRRAGAGDVEAMRAVERAAGESFRALGMEPVADDAPPAAEELARHIAAGLAWVVEEDTARGRAGAAGYLVAEWLEGSLHVEQVSVDPAHGGLGLGELLLERADREARALGCGELTLTTFAEVPWNAPYYERLGFERLDDARADPELLRIRRAEASHGLDRWPRTIMRRAADGR</sequence>
<feature type="domain" description="N-acetyltransferase" evidence="4">
    <location>
        <begin position="251"/>
        <end position="394"/>
    </location>
</feature>
<dbReference type="Gene3D" id="3.40.630.30">
    <property type="match status" value="1"/>
</dbReference>
<keyword evidence="6" id="KW-1185">Reference proteome</keyword>
<keyword evidence="2" id="KW-0808">Transferase</keyword>
<gene>
    <name evidence="5" type="ORF">NBM05_00135</name>
</gene>
<dbReference type="AlphaFoldDB" id="A0A9X2HB74"/>
<dbReference type="EMBL" id="JANAFB010000001">
    <property type="protein sequence ID" value="MCP3424482.1"/>
    <property type="molecule type" value="Genomic_DNA"/>
</dbReference>
<name>A0A9X2HB74_9MICC</name>
<organism evidence="5 6">
    <name type="scientific">Rothia santali</name>
    <dbReference type="NCBI Taxonomy" id="2949643"/>
    <lineage>
        <taxon>Bacteria</taxon>
        <taxon>Bacillati</taxon>
        <taxon>Actinomycetota</taxon>
        <taxon>Actinomycetes</taxon>
        <taxon>Micrococcales</taxon>
        <taxon>Micrococcaceae</taxon>
        <taxon>Rothia</taxon>
    </lineage>
</organism>
<evidence type="ECO:0000256" key="1">
    <source>
        <dbReference type="ARBA" id="ARBA00022603"/>
    </source>
</evidence>
<evidence type="ECO:0000256" key="2">
    <source>
        <dbReference type="ARBA" id="ARBA00022679"/>
    </source>
</evidence>
<dbReference type="GO" id="GO:0032259">
    <property type="term" value="P:methylation"/>
    <property type="evidence" value="ECO:0007669"/>
    <property type="project" value="UniProtKB-KW"/>
</dbReference>
<dbReference type="Proteomes" id="UP001139502">
    <property type="component" value="Unassembled WGS sequence"/>
</dbReference>
<reference evidence="5" key="1">
    <citation type="submission" date="2022-06" db="EMBL/GenBank/DDBJ databases">
        <title>Rothia sp. isolated from sandalwood seedling.</title>
        <authorList>
            <person name="Tuikhar N."/>
            <person name="Kirdat K."/>
            <person name="Thorat V."/>
            <person name="Swetha P."/>
            <person name="Padma S."/>
            <person name="Sundararaj R."/>
            <person name="Yadav A."/>
        </authorList>
    </citation>
    <scope>NUCLEOTIDE SEQUENCE</scope>
    <source>
        <strain evidence="5">AR01</strain>
    </source>
</reference>
<comment type="caution">
    <text evidence="5">The sequence shown here is derived from an EMBL/GenBank/DDBJ whole genome shotgun (WGS) entry which is preliminary data.</text>
</comment>
<dbReference type="InterPro" id="IPR029063">
    <property type="entry name" value="SAM-dependent_MTases_sf"/>
</dbReference>
<keyword evidence="3" id="KW-0949">S-adenosyl-L-methionine</keyword>
<dbReference type="SUPFAM" id="SSF55729">
    <property type="entry name" value="Acyl-CoA N-acyltransferases (Nat)"/>
    <property type="match status" value="1"/>
</dbReference>
<dbReference type="InterPro" id="IPR016181">
    <property type="entry name" value="Acyl_CoA_acyltransferase"/>
</dbReference>
<dbReference type="GO" id="GO:0008757">
    <property type="term" value="F:S-adenosylmethionine-dependent methyltransferase activity"/>
    <property type="evidence" value="ECO:0007669"/>
    <property type="project" value="InterPro"/>
</dbReference>
<dbReference type="SUPFAM" id="SSF53335">
    <property type="entry name" value="S-adenosyl-L-methionine-dependent methyltransferases"/>
    <property type="match status" value="1"/>
</dbReference>
<proteinExistence type="predicted"/>
<dbReference type="RefSeq" id="WP_254164066.1">
    <property type="nucleotide sequence ID" value="NZ_JANAFB010000001.1"/>
</dbReference>
<protein>
    <submittedName>
        <fullName evidence="5">Bifunctional class I SAM-dependent methyltransferase/GNAT family N-acetyltransferase</fullName>
    </submittedName>
</protein>
<dbReference type="Pfam" id="PF00583">
    <property type="entry name" value="Acetyltransf_1"/>
    <property type="match status" value="1"/>
</dbReference>
<evidence type="ECO:0000313" key="5">
    <source>
        <dbReference type="EMBL" id="MCP3424482.1"/>
    </source>
</evidence>
<dbReference type="CDD" id="cd02440">
    <property type="entry name" value="AdoMet_MTases"/>
    <property type="match status" value="1"/>
</dbReference>
<dbReference type="PANTHER" id="PTHR43464:SF19">
    <property type="entry name" value="UBIQUINONE BIOSYNTHESIS O-METHYLTRANSFERASE, MITOCHONDRIAL"/>
    <property type="match status" value="1"/>
</dbReference>